<evidence type="ECO:0000313" key="2">
    <source>
        <dbReference type="Proteomes" id="UP001050975"/>
    </source>
</evidence>
<dbReference type="EMBL" id="BLAY01000031">
    <property type="protein sequence ID" value="GET37609.1"/>
    <property type="molecule type" value="Genomic_DNA"/>
</dbReference>
<evidence type="ECO:0008006" key="3">
    <source>
        <dbReference type="Google" id="ProtNLM"/>
    </source>
</evidence>
<dbReference type="Proteomes" id="UP001050975">
    <property type="component" value="Unassembled WGS sequence"/>
</dbReference>
<comment type="caution">
    <text evidence="1">The sequence shown here is derived from an EMBL/GenBank/DDBJ whole genome shotgun (WGS) entry which is preliminary data.</text>
</comment>
<protein>
    <recommendedName>
        <fullName evidence="3">SPOR domain-containing protein</fullName>
    </recommendedName>
</protein>
<proteinExistence type="predicted"/>
<evidence type="ECO:0000313" key="1">
    <source>
        <dbReference type="EMBL" id="GET37609.1"/>
    </source>
</evidence>
<accession>A0AAV3X669</accession>
<reference evidence="1" key="1">
    <citation type="submission" date="2019-10" db="EMBL/GenBank/DDBJ databases">
        <title>Draft genome sequece of Microseira wollei NIES-4236.</title>
        <authorList>
            <person name="Yamaguchi H."/>
            <person name="Suzuki S."/>
            <person name="Kawachi M."/>
        </authorList>
    </citation>
    <scope>NUCLEOTIDE SEQUENCE</scope>
    <source>
        <strain evidence="1">NIES-4236</strain>
    </source>
</reference>
<organism evidence="1 2">
    <name type="scientific">Microseira wollei NIES-4236</name>
    <dbReference type="NCBI Taxonomy" id="2530354"/>
    <lineage>
        <taxon>Bacteria</taxon>
        <taxon>Bacillati</taxon>
        <taxon>Cyanobacteriota</taxon>
        <taxon>Cyanophyceae</taxon>
        <taxon>Oscillatoriophycideae</taxon>
        <taxon>Aerosakkonematales</taxon>
        <taxon>Aerosakkonemataceae</taxon>
        <taxon>Microseira</taxon>
    </lineage>
</organism>
<gene>
    <name evidence="1" type="ORF">MiSe_23630</name>
</gene>
<keyword evidence="2" id="KW-1185">Reference proteome</keyword>
<sequence length="98" mass="11065">MSRASARTLQGTTLALAPITHGDKLIMPYKERLNAWVLVRLLPNLQRVTVGQFRNRSDADGHLEILRRLIPNATFVVMFNADVLQPQPADTHYRSSGR</sequence>
<dbReference type="AlphaFoldDB" id="A0AAV3X669"/>
<name>A0AAV3X669_9CYAN</name>